<gene>
    <name evidence="1" type="ORF">CD32_06505</name>
</gene>
<dbReference type="Gene3D" id="3.40.630.10">
    <property type="entry name" value="Zn peptidases"/>
    <property type="match status" value="2"/>
</dbReference>
<dbReference type="InterPro" id="IPR036264">
    <property type="entry name" value="Bact_exopeptidase_dim_dom"/>
</dbReference>
<dbReference type="InterPro" id="IPR017145">
    <property type="entry name" value="Aminobenzoyl-glu_utiliz_pB"/>
</dbReference>
<comment type="caution">
    <text evidence="1">The sequence shown here is derived from an EMBL/GenBank/DDBJ whole genome shotgun (WGS) entry which is preliminary data.</text>
</comment>
<dbReference type="PANTHER" id="PTHR30575">
    <property type="entry name" value="PEPTIDASE M20"/>
    <property type="match status" value="1"/>
</dbReference>
<dbReference type="InterPro" id="IPR052030">
    <property type="entry name" value="Peptidase_M20/M20A_hydrolases"/>
</dbReference>
<dbReference type="SUPFAM" id="SSF55031">
    <property type="entry name" value="Bacterial exopeptidase dimerisation domain"/>
    <property type="match status" value="1"/>
</dbReference>
<keyword evidence="1" id="KW-0378">Hydrolase</keyword>
<dbReference type="GO" id="GO:0046657">
    <property type="term" value="P:folic acid catabolic process"/>
    <property type="evidence" value="ECO:0007669"/>
    <property type="project" value="TreeGrafter"/>
</dbReference>
<organism evidence="1 2">
    <name type="scientific">Lysinibacillus odysseyi 34hs-1 = NBRC 100172</name>
    <dbReference type="NCBI Taxonomy" id="1220589"/>
    <lineage>
        <taxon>Bacteria</taxon>
        <taxon>Bacillati</taxon>
        <taxon>Bacillota</taxon>
        <taxon>Bacilli</taxon>
        <taxon>Bacillales</taxon>
        <taxon>Bacillaceae</taxon>
        <taxon>Lysinibacillus</taxon>
    </lineage>
</organism>
<accession>A0A0A3IP20</accession>
<sequence>MIAQLELLIEKYEKDIIGLSDRIWEVAETRFEEYQSVDILTTYLKENGFTVKRGIGGIETAFVATYGGTGPVIGILGEYDALPGLNQKEASPNREAYVYGGNGHGCGHNMLGTAGIGAVLVLKEWIDAGLIKGQIHYYGCPAEEGGSGKTFMVREGVFEGVDIAITWHPNSYASIFNYSSLANYQVYFEFEGIASHAAASPELGRSALDAVELMNVGVNYLREHVPSNARLHYAVTNTGGMSPNVVQAQAEVLYLIRGKDIKEVDGIYQRVLKIAEGAALMTETNLTVKFDKACSNYVPNDTVNRLLYKNLEAVGLPSYTEEELVYANQMMQTLTPNELAAAKQDVISMAGSSDMSAALDAMDGPFFNAIIPYELSKDSMAGSTDVADVSWVVPTAQFFAPCFVFGTPLHTWQLVSQGKTSLAHKGLLYAAKVMAMTAFDLLYDQNLIEQAKKEHKLQTNNQYVNPIPAYIKPNMNK</sequence>
<dbReference type="GO" id="GO:0005737">
    <property type="term" value="C:cytoplasm"/>
    <property type="evidence" value="ECO:0007669"/>
    <property type="project" value="TreeGrafter"/>
</dbReference>
<name>A0A0A3IP20_9BACI</name>
<keyword evidence="2" id="KW-1185">Reference proteome</keyword>
<dbReference type="Pfam" id="PF01546">
    <property type="entry name" value="Peptidase_M20"/>
    <property type="match status" value="1"/>
</dbReference>
<dbReference type="PIRSF" id="PIRSF037227">
    <property type="entry name" value="Aminobenzoyl-glu_utiliz_pB"/>
    <property type="match status" value="1"/>
</dbReference>
<evidence type="ECO:0000313" key="2">
    <source>
        <dbReference type="Proteomes" id="UP000030437"/>
    </source>
</evidence>
<dbReference type="CDD" id="cd05673">
    <property type="entry name" value="M20_Acy1L2_AbgB"/>
    <property type="match status" value="1"/>
</dbReference>
<dbReference type="FunFam" id="3.30.70.360:FF:000004">
    <property type="entry name" value="Peptidase M20 domain-containing protein 2"/>
    <property type="match status" value="1"/>
</dbReference>
<dbReference type="InterPro" id="IPR002933">
    <property type="entry name" value="Peptidase_M20"/>
</dbReference>
<protein>
    <submittedName>
        <fullName evidence="1">Amidohydrolase</fullName>
    </submittedName>
</protein>
<dbReference type="InterPro" id="IPR017439">
    <property type="entry name" value="Amidohydrolase"/>
</dbReference>
<dbReference type="Proteomes" id="UP000030437">
    <property type="component" value="Unassembled WGS sequence"/>
</dbReference>
<dbReference type="GO" id="GO:0071713">
    <property type="term" value="F:para-aminobenzoyl-glutamate hydrolase activity"/>
    <property type="evidence" value="ECO:0007669"/>
    <property type="project" value="TreeGrafter"/>
</dbReference>
<dbReference type="eggNOG" id="COG1473">
    <property type="taxonomic scope" value="Bacteria"/>
</dbReference>
<dbReference type="AlphaFoldDB" id="A0A0A3IP20"/>
<dbReference type="EMBL" id="JPVP01000051">
    <property type="protein sequence ID" value="KGR86534.1"/>
    <property type="molecule type" value="Genomic_DNA"/>
</dbReference>
<reference evidence="1 2" key="1">
    <citation type="submission" date="2014-02" db="EMBL/GenBank/DDBJ databases">
        <title>Draft genome sequence of Lysinibacillus odysseyi NBRC 100172.</title>
        <authorList>
            <person name="Zhang F."/>
            <person name="Wang G."/>
            <person name="Zhang L."/>
        </authorList>
    </citation>
    <scope>NUCLEOTIDE SEQUENCE [LARGE SCALE GENOMIC DNA]</scope>
    <source>
        <strain evidence="1 2">NBRC 100172</strain>
    </source>
</reference>
<proteinExistence type="predicted"/>
<dbReference type="SUPFAM" id="SSF53187">
    <property type="entry name" value="Zn-dependent exopeptidases"/>
    <property type="match status" value="1"/>
</dbReference>
<evidence type="ECO:0000313" key="1">
    <source>
        <dbReference type="EMBL" id="KGR86534.1"/>
    </source>
</evidence>
<dbReference type="NCBIfam" id="TIGR01891">
    <property type="entry name" value="amidohydrolases"/>
    <property type="match status" value="1"/>
</dbReference>
<dbReference type="PANTHER" id="PTHR30575:SF0">
    <property type="entry name" value="XAA-ARG DIPEPTIDASE"/>
    <property type="match status" value="1"/>
</dbReference>
<dbReference type="STRING" id="1220589.CD32_06505"/>
<dbReference type="GO" id="GO:0016805">
    <property type="term" value="F:dipeptidase activity"/>
    <property type="evidence" value="ECO:0007669"/>
    <property type="project" value="TreeGrafter"/>
</dbReference>